<dbReference type="Proteomes" id="UP000469452">
    <property type="component" value="Unassembled WGS sequence"/>
</dbReference>
<gene>
    <name evidence="2" type="ORF">AaE_006947</name>
</gene>
<reference evidence="2 3" key="1">
    <citation type="submission" date="2019-06" db="EMBL/GenBank/DDBJ databases">
        <title>Genomics analysis of Aphanomyces spp. identifies a new class of oomycete effector associated with host adaptation.</title>
        <authorList>
            <person name="Gaulin E."/>
        </authorList>
    </citation>
    <scope>NUCLEOTIDE SEQUENCE [LARGE SCALE GENOMIC DNA]</scope>
    <source>
        <strain evidence="2 3">E</strain>
    </source>
</reference>
<evidence type="ECO:0000313" key="3">
    <source>
        <dbReference type="Proteomes" id="UP000469452"/>
    </source>
</evidence>
<sequence length="137" mass="14476">MYKTSQLKRPAAPLKCQTATPITPAVSAFSPPTTSPPVRLFLPSSSSVNPGLKPPSTPLVTANPPNTPMSDAPEAGSHFRRACSQKGRQGRWNEGRARGLDVVKPIVVCMNNGIDPIDDNAVVAIDVCHAIAPLHFG</sequence>
<feature type="region of interest" description="Disordered" evidence="1">
    <location>
        <begin position="24"/>
        <end position="92"/>
    </location>
</feature>
<organism evidence="2 3">
    <name type="scientific">Aphanomyces astaci</name>
    <name type="common">Crayfish plague agent</name>
    <dbReference type="NCBI Taxonomy" id="112090"/>
    <lineage>
        <taxon>Eukaryota</taxon>
        <taxon>Sar</taxon>
        <taxon>Stramenopiles</taxon>
        <taxon>Oomycota</taxon>
        <taxon>Saprolegniomycetes</taxon>
        <taxon>Saprolegniales</taxon>
        <taxon>Verrucalvaceae</taxon>
        <taxon>Aphanomyces</taxon>
    </lineage>
</organism>
<name>A0A6A5AJI2_APHAT</name>
<comment type="caution">
    <text evidence="2">The sequence shown here is derived from an EMBL/GenBank/DDBJ whole genome shotgun (WGS) entry which is preliminary data.</text>
</comment>
<evidence type="ECO:0000313" key="2">
    <source>
        <dbReference type="EMBL" id="KAF0749709.1"/>
    </source>
</evidence>
<proteinExistence type="predicted"/>
<dbReference type="AlphaFoldDB" id="A0A6A5AJI2"/>
<accession>A0A6A5AJI2</accession>
<protein>
    <submittedName>
        <fullName evidence="2">Uncharacterized protein</fullName>
    </submittedName>
</protein>
<evidence type="ECO:0000256" key="1">
    <source>
        <dbReference type="SAM" id="MobiDB-lite"/>
    </source>
</evidence>
<dbReference type="EMBL" id="VJMI01012631">
    <property type="protein sequence ID" value="KAF0749709.1"/>
    <property type="molecule type" value="Genomic_DNA"/>
</dbReference>